<feature type="domain" description="LTD" evidence="3">
    <location>
        <begin position="405"/>
        <end position="519"/>
    </location>
</feature>
<evidence type="ECO:0000256" key="1">
    <source>
        <dbReference type="ARBA" id="ARBA00022729"/>
    </source>
</evidence>
<organism evidence="4 5">
    <name type="scientific">Sandaracinus amylolyticus</name>
    <dbReference type="NCBI Taxonomy" id="927083"/>
    <lineage>
        <taxon>Bacteria</taxon>
        <taxon>Pseudomonadati</taxon>
        <taxon>Myxococcota</taxon>
        <taxon>Polyangia</taxon>
        <taxon>Polyangiales</taxon>
        <taxon>Sandaracinaceae</taxon>
        <taxon>Sandaracinus</taxon>
    </lineage>
</organism>
<sequence>MVGRAAMIAAALVVVACGDDDDGSMGGVDAGRADASTPSDASTPFDAGEDELDAHVDDDDASTVADASSDDASIDDDASTGDAGTSDAGADASVPTDDAGLTESARAILALRASNGTLASPQYLDTVQITYVLPPFGDDPGGVFVQHELLGPAVFLAIDPTTLGETPVRGAYASFSATETAVVDGQHRVTAIVPGSFQSGDTPVPGFLAEPQDITAIDVPAELDDLESELTRNRVSVVSDYVDCGLDHWCADITTAGVPTASPTTYRFRTVQSVIEAYGLQRRCYQEIDLTPLWRFDAQAQTSAWSPDDFADIACPLVRVIGAVALDATTIAVVFDAPLDPATVTAADFTVTGATVSSVAVSGYVATLTTSAMARASMHTVSVTGVQDVLGIDITASASADLVVPPASNRPNGAGQVVITEIMLNPSGGTETGREWIELSNPSTTEPRVLTGCVLRDAAGMHTLGALTIPANGRVTLASSADPGFTESYVYSGITLGNTGDSVVVECDGVEIDRVDYDGDFQSRDGYSLSLDPDLRTAFHDDLTTSWCTSVATYAAMDHGTPGAANEECR</sequence>
<dbReference type="Gene3D" id="2.60.40.1220">
    <property type="match status" value="1"/>
</dbReference>
<reference evidence="4 5" key="1">
    <citation type="submission" date="2015-03" db="EMBL/GenBank/DDBJ databases">
        <title>Genome assembly of Sandaracinus amylolyticus DSM 53668.</title>
        <authorList>
            <person name="Sharma G."/>
            <person name="Subramanian S."/>
        </authorList>
    </citation>
    <scope>NUCLEOTIDE SEQUENCE [LARGE SCALE GENOMIC DNA]</scope>
    <source>
        <strain evidence="4 5">DSM 53668</strain>
    </source>
</reference>
<gene>
    <name evidence="4" type="ORF">DB32_006436</name>
</gene>
<feature type="region of interest" description="Disordered" evidence="2">
    <location>
        <begin position="23"/>
        <end position="98"/>
    </location>
</feature>
<feature type="compositionally biased region" description="Acidic residues" evidence="2">
    <location>
        <begin position="47"/>
        <end position="61"/>
    </location>
</feature>
<evidence type="ECO:0000313" key="5">
    <source>
        <dbReference type="Proteomes" id="UP000034883"/>
    </source>
</evidence>
<dbReference type="STRING" id="927083.DB32_006436"/>
<evidence type="ECO:0000256" key="2">
    <source>
        <dbReference type="SAM" id="MobiDB-lite"/>
    </source>
</evidence>
<protein>
    <recommendedName>
        <fullName evidence="3">LTD domain-containing protein</fullName>
    </recommendedName>
</protein>
<dbReference type="EMBL" id="CP011125">
    <property type="protein sequence ID" value="AKF09287.1"/>
    <property type="molecule type" value="Genomic_DNA"/>
</dbReference>
<dbReference type="Pfam" id="PF00932">
    <property type="entry name" value="LTD"/>
    <property type="match status" value="1"/>
</dbReference>
<feature type="compositionally biased region" description="Low complexity" evidence="2">
    <location>
        <begin position="80"/>
        <end position="94"/>
    </location>
</feature>
<feature type="compositionally biased region" description="Acidic residues" evidence="2">
    <location>
        <begin position="68"/>
        <end position="79"/>
    </location>
</feature>
<keyword evidence="5" id="KW-1185">Reference proteome</keyword>
<dbReference type="PROSITE" id="PS51841">
    <property type="entry name" value="LTD"/>
    <property type="match status" value="1"/>
</dbReference>
<dbReference type="Proteomes" id="UP000034883">
    <property type="component" value="Chromosome"/>
</dbReference>
<evidence type="ECO:0000259" key="3">
    <source>
        <dbReference type="PROSITE" id="PS51841"/>
    </source>
</evidence>
<dbReference type="KEGG" id="samy:DB32_006436"/>
<dbReference type="PROSITE" id="PS51257">
    <property type="entry name" value="PROKAR_LIPOPROTEIN"/>
    <property type="match status" value="1"/>
</dbReference>
<accession>A0A0F6W794</accession>
<dbReference type="AlphaFoldDB" id="A0A0F6W794"/>
<evidence type="ECO:0000313" key="4">
    <source>
        <dbReference type="EMBL" id="AKF09287.1"/>
    </source>
</evidence>
<name>A0A0F6W794_9BACT</name>
<dbReference type="InterPro" id="IPR014755">
    <property type="entry name" value="Cu-Rt/internalin_Ig-like"/>
</dbReference>
<proteinExistence type="predicted"/>
<dbReference type="InterPro" id="IPR001322">
    <property type="entry name" value="Lamin_tail_dom"/>
</dbReference>
<keyword evidence="1" id="KW-0732">Signal</keyword>